<evidence type="ECO:0000256" key="1">
    <source>
        <dbReference type="ARBA" id="ARBA00008791"/>
    </source>
</evidence>
<dbReference type="PANTHER" id="PTHR46268">
    <property type="entry name" value="STRESS RESPONSE PROTEIN NHAX"/>
    <property type="match status" value="1"/>
</dbReference>
<reference evidence="4" key="1">
    <citation type="submission" date="2016-10" db="EMBL/GenBank/DDBJ databases">
        <authorList>
            <person name="Varghese N."/>
            <person name="Submissions S."/>
        </authorList>
    </citation>
    <scope>NUCLEOTIDE SEQUENCE [LARGE SCALE GENOMIC DNA]</scope>
    <source>
        <strain evidence="4">CGMCC 1.10971</strain>
    </source>
</reference>
<dbReference type="PRINTS" id="PR01438">
    <property type="entry name" value="UNVRSLSTRESS"/>
</dbReference>
<dbReference type="InterPro" id="IPR006016">
    <property type="entry name" value="UspA"/>
</dbReference>
<protein>
    <submittedName>
        <fullName evidence="3">Nucleotide-binding universal stress protein, UspA family</fullName>
    </submittedName>
</protein>
<dbReference type="Proteomes" id="UP000198623">
    <property type="component" value="Unassembled WGS sequence"/>
</dbReference>
<dbReference type="EMBL" id="FOOU01000013">
    <property type="protein sequence ID" value="SFG78015.1"/>
    <property type="molecule type" value="Genomic_DNA"/>
</dbReference>
<dbReference type="PANTHER" id="PTHR46268:SF6">
    <property type="entry name" value="UNIVERSAL STRESS PROTEIN UP12"/>
    <property type="match status" value="1"/>
</dbReference>
<keyword evidence="4" id="KW-1185">Reference proteome</keyword>
<dbReference type="Gene3D" id="3.40.50.620">
    <property type="entry name" value="HUPs"/>
    <property type="match status" value="1"/>
</dbReference>
<sequence length="145" mass="15700">MTTKLIVGLDGAEPGERALDHAKHLSKLIGDCTIELVYIIEWSPYSFQTPEENAMRHKRNEQETKTATERVISPALATLKAEGFKANGRVLHGDAAELLNKVATKEKAQQIIVARSKESGFAAKLFGSVTAKLVMSAGVPVTVVN</sequence>
<name>A0A1I2ULL4_9GAMM</name>
<proteinExistence type="inferred from homology"/>
<gene>
    <name evidence="3" type="ORF">SAMN05216175_11396</name>
</gene>
<dbReference type="InterPro" id="IPR006015">
    <property type="entry name" value="Universal_stress_UspA"/>
</dbReference>
<dbReference type="Pfam" id="PF00582">
    <property type="entry name" value="Usp"/>
    <property type="match status" value="1"/>
</dbReference>
<dbReference type="OrthoDB" id="5186731at2"/>
<dbReference type="AlphaFoldDB" id="A0A1I2ULL4"/>
<dbReference type="CDD" id="cd00293">
    <property type="entry name" value="USP-like"/>
    <property type="match status" value="1"/>
</dbReference>
<dbReference type="RefSeq" id="WP_090729466.1">
    <property type="nucleotide sequence ID" value="NZ_FOOU01000013.1"/>
</dbReference>
<organism evidence="3 4">
    <name type="scientific">Neptunomonas qingdaonensis</name>
    <dbReference type="NCBI Taxonomy" id="1045558"/>
    <lineage>
        <taxon>Bacteria</taxon>
        <taxon>Pseudomonadati</taxon>
        <taxon>Pseudomonadota</taxon>
        <taxon>Gammaproteobacteria</taxon>
        <taxon>Oceanospirillales</taxon>
        <taxon>Oceanospirillaceae</taxon>
        <taxon>Neptunomonas</taxon>
    </lineage>
</organism>
<dbReference type="SUPFAM" id="SSF52402">
    <property type="entry name" value="Adenine nucleotide alpha hydrolases-like"/>
    <property type="match status" value="1"/>
</dbReference>
<dbReference type="STRING" id="1045558.SAMN05216175_11396"/>
<evidence type="ECO:0000313" key="4">
    <source>
        <dbReference type="Proteomes" id="UP000198623"/>
    </source>
</evidence>
<accession>A0A1I2ULL4</accession>
<evidence type="ECO:0000259" key="2">
    <source>
        <dbReference type="Pfam" id="PF00582"/>
    </source>
</evidence>
<dbReference type="InterPro" id="IPR014729">
    <property type="entry name" value="Rossmann-like_a/b/a_fold"/>
</dbReference>
<feature type="domain" description="UspA" evidence="2">
    <location>
        <begin position="1"/>
        <end position="144"/>
    </location>
</feature>
<comment type="similarity">
    <text evidence="1">Belongs to the universal stress protein A family.</text>
</comment>
<evidence type="ECO:0000313" key="3">
    <source>
        <dbReference type="EMBL" id="SFG78015.1"/>
    </source>
</evidence>